<evidence type="ECO:0000313" key="17">
    <source>
        <dbReference type="Proteomes" id="UP000187651"/>
    </source>
</evidence>
<accession>A0A1G9TVD2</accession>
<dbReference type="Pfam" id="PF13361">
    <property type="entry name" value="UvrD_C"/>
    <property type="match status" value="1"/>
</dbReference>
<dbReference type="Gene3D" id="1.10.10.160">
    <property type="match status" value="1"/>
</dbReference>
<evidence type="ECO:0000256" key="8">
    <source>
        <dbReference type="ARBA" id="ARBA00023235"/>
    </source>
</evidence>
<dbReference type="FunFam" id="1.10.486.10:FF:000003">
    <property type="entry name" value="ATP-dependent DNA helicase"/>
    <property type="match status" value="1"/>
</dbReference>
<dbReference type="InterPro" id="IPR013986">
    <property type="entry name" value="DExx_box_DNA_helicase_dom_sf"/>
</dbReference>
<evidence type="ECO:0000259" key="14">
    <source>
        <dbReference type="PROSITE" id="PS51198"/>
    </source>
</evidence>
<dbReference type="GO" id="GO:0009314">
    <property type="term" value="P:response to radiation"/>
    <property type="evidence" value="ECO:0007669"/>
    <property type="project" value="UniProtKB-ARBA"/>
</dbReference>
<dbReference type="InterPro" id="IPR027417">
    <property type="entry name" value="P-loop_NTPase"/>
</dbReference>
<feature type="domain" description="UvrD-like helicase C-terminal" evidence="15">
    <location>
        <begin position="285"/>
        <end position="563"/>
    </location>
</feature>
<evidence type="ECO:0000256" key="4">
    <source>
        <dbReference type="ARBA" id="ARBA00022801"/>
    </source>
</evidence>
<keyword evidence="5 13" id="KW-0347">Helicase</keyword>
<dbReference type="OrthoDB" id="9810135at2"/>
<dbReference type="PANTHER" id="PTHR11070">
    <property type="entry name" value="UVRD / RECB / PCRA DNA HELICASE FAMILY MEMBER"/>
    <property type="match status" value="1"/>
</dbReference>
<dbReference type="GO" id="GO:0003677">
    <property type="term" value="F:DNA binding"/>
    <property type="evidence" value="ECO:0007669"/>
    <property type="project" value="UniProtKB-KW"/>
</dbReference>
<protein>
    <recommendedName>
        <fullName evidence="2">ATP-dependent DNA helicase PcrA</fullName>
        <ecNumber evidence="10">5.6.2.4</ecNumber>
    </recommendedName>
    <alternativeName>
        <fullName evidence="11">DNA 3'-5' helicase PcrA</fullName>
    </alternativeName>
</protein>
<dbReference type="FunFam" id="1.10.10.160:FF:000001">
    <property type="entry name" value="ATP-dependent DNA helicase"/>
    <property type="match status" value="1"/>
</dbReference>
<evidence type="ECO:0000256" key="13">
    <source>
        <dbReference type="PROSITE-ProRule" id="PRU00560"/>
    </source>
</evidence>
<sequence length="842" mass="95648">MNLSGLNRMQKKAVETTEGPLLIIAGAGSGKTKVLTSRIAYLIDDCKVAPYNILAITFTNKAAKEMKERVDLAVGENAGKVWVSTFHSTCVRILRRYIDRIGYDNNFTIYDTEDQKSVIKEICKRFNIDTKMLKERSIMSAISKAKDELQAPADYELSVGGDYNGRRIAQVYREYQKQLRLNNALDFDDIIFKTVELFEKDDEVLNYYQEKFQYIMVDEYQDTNTSQFKLISLLADKYRNLCVVGDDDQSIYKFRGANITNILSFETTFDGAKVIKLEQNYRSTQTILNVANAVIKNNRGRKDKALWTENGEGDLVNFAQYDSGFTEAEGVVSMIAEKVRDGWDYNDIAILYRTNAQSRALEEKLLMRNIPYRIYGGVSFYQRKEIKDLLAYLKTIDNANDGQAVKRIINIPKRGIGDTTINNIQEYADNNEITFWDALTEIDSIDSIKRGAGKVKPFVDLIEKFRERLDDISLHELIEEILEETRYIDSLLEKEEREEVDARKDNINELISKIVSYEQTCKEEEIEPTLSGFLEEVALIADIDNLDESEKQVMLMTLHSAKGLEFPIVFMTGMEDGLFPSYMTITSDDPTEIEEERRLCYVGITRAKKELYLSAAKMRMIRGETQSCKVSRFIKEIPDEYLNIENNCTGYSNNKNISYGGDEDYSSGHKTNFRAVGKSILSAYGSGKTKEYESKRVPIGKSYSSSYGGNAYKSSYSSSASAYTTKPSQSNSGFKTNNTKVGFGKEFPMDLFDLKKDTKKDSAYKRSSNVSAFKTSKEGPSTGLGGIESLGYREGDTVLHAKFGEGIVKKIEESPRDFMVTVDFDEFGIKRMLSQFANLKKK</sequence>
<dbReference type="CDD" id="cd18807">
    <property type="entry name" value="SF1_C_UvrD"/>
    <property type="match status" value="1"/>
</dbReference>
<dbReference type="AlphaFoldDB" id="A0A1G9TVD2"/>
<dbReference type="InterPro" id="IPR014017">
    <property type="entry name" value="DNA_helicase_UvrD-like_C"/>
</dbReference>
<dbReference type="Pfam" id="PF00580">
    <property type="entry name" value="UvrD-helicase"/>
    <property type="match status" value="1"/>
</dbReference>
<dbReference type="GO" id="GO:0043138">
    <property type="term" value="F:3'-5' DNA helicase activity"/>
    <property type="evidence" value="ECO:0007669"/>
    <property type="project" value="UniProtKB-EC"/>
</dbReference>
<dbReference type="GO" id="GO:0016887">
    <property type="term" value="F:ATP hydrolysis activity"/>
    <property type="evidence" value="ECO:0007669"/>
    <property type="project" value="RHEA"/>
</dbReference>
<dbReference type="InterPro" id="IPR014016">
    <property type="entry name" value="UvrD-like_ATP-bd"/>
</dbReference>
<reference evidence="17" key="1">
    <citation type="submission" date="2016-10" db="EMBL/GenBank/DDBJ databases">
        <authorList>
            <person name="Varghese N."/>
            <person name="Submissions S."/>
        </authorList>
    </citation>
    <scope>NUCLEOTIDE SEQUENCE [LARGE SCALE GENOMIC DNA]</scope>
    <source>
        <strain evidence="17">M83</strain>
    </source>
</reference>
<evidence type="ECO:0000256" key="11">
    <source>
        <dbReference type="ARBA" id="ARBA00034900"/>
    </source>
</evidence>
<evidence type="ECO:0000256" key="5">
    <source>
        <dbReference type="ARBA" id="ARBA00022806"/>
    </source>
</evidence>
<dbReference type="CDD" id="cd17932">
    <property type="entry name" value="DEXQc_UvrD"/>
    <property type="match status" value="1"/>
</dbReference>
<keyword evidence="6 13" id="KW-0067">ATP-binding</keyword>
<dbReference type="Gene3D" id="3.40.50.300">
    <property type="entry name" value="P-loop containing nucleotide triphosphate hydrolases"/>
    <property type="match status" value="2"/>
</dbReference>
<evidence type="ECO:0000313" key="16">
    <source>
        <dbReference type="EMBL" id="SDM51647.1"/>
    </source>
</evidence>
<evidence type="ECO:0000256" key="6">
    <source>
        <dbReference type="ARBA" id="ARBA00022840"/>
    </source>
</evidence>
<evidence type="ECO:0000259" key="15">
    <source>
        <dbReference type="PROSITE" id="PS51217"/>
    </source>
</evidence>
<dbReference type="Pfam" id="PF21196">
    <property type="entry name" value="PcrA_UvrD_tudor"/>
    <property type="match status" value="1"/>
</dbReference>
<comment type="catalytic activity">
    <reaction evidence="9">
        <text>Couples ATP hydrolysis with the unwinding of duplex DNA by translocating in the 3'-5' direction.</text>
        <dbReference type="EC" id="5.6.2.4"/>
    </reaction>
</comment>
<dbReference type="EMBL" id="FNHZ01000001">
    <property type="protein sequence ID" value="SDM51647.1"/>
    <property type="molecule type" value="Genomic_DNA"/>
</dbReference>
<dbReference type="PROSITE" id="PS51217">
    <property type="entry name" value="UVRD_HELICASE_CTER"/>
    <property type="match status" value="1"/>
</dbReference>
<evidence type="ECO:0000256" key="9">
    <source>
        <dbReference type="ARBA" id="ARBA00034617"/>
    </source>
</evidence>
<keyword evidence="7" id="KW-0238">DNA-binding</keyword>
<organism evidence="16 17">
    <name type="scientific">Lachnospira pectinoschiza</name>
    <dbReference type="NCBI Taxonomy" id="28052"/>
    <lineage>
        <taxon>Bacteria</taxon>
        <taxon>Bacillati</taxon>
        <taxon>Bacillota</taxon>
        <taxon>Clostridia</taxon>
        <taxon>Lachnospirales</taxon>
        <taxon>Lachnospiraceae</taxon>
        <taxon>Lachnospira</taxon>
    </lineage>
</organism>
<name>A0A1G9TVD2_9FIRM</name>
<comment type="similarity">
    <text evidence="1">Belongs to the helicase family. UvrD subfamily.</text>
</comment>
<dbReference type="PROSITE" id="PS51198">
    <property type="entry name" value="UVRD_HELICASE_ATP_BIND"/>
    <property type="match status" value="1"/>
</dbReference>
<dbReference type="SUPFAM" id="SSF52540">
    <property type="entry name" value="P-loop containing nucleoside triphosphate hydrolases"/>
    <property type="match status" value="1"/>
</dbReference>
<proteinExistence type="inferred from homology"/>
<evidence type="ECO:0000256" key="12">
    <source>
        <dbReference type="ARBA" id="ARBA00048988"/>
    </source>
</evidence>
<keyword evidence="8" id="KW-0413">Isomerase</keyword>
<feature type="domain" description="UvrD-like helicase ATP-binding" evidence="14">
    <location>
        <begin position="4"/>
        <end position="284"/>
    </location>
</feature>
<dbReference type="RefSeq" id="WP_074520772.1">
    <property type="nucleotide sequence ID" value="NZ_FNHZ01000001.1"/>
</dbReference>
<keyword evidence="17" id="KW-1185">Reference proteome</keyword>
<dbReference type="Gene3D" id="1.10.486.10">
    <property type="entry name" value="PCRA, domain 4"/>
    <property type="match status" value="1"/>
</dbReference>
<dbReference type="GO" id="GO:0033202">
    <property type="term" value="C:DNA helicase complex"/>
    <property type="evidence" value="ECO:0007669"/>
    <property type="project" value="TreeGrafter"/>
</dbReference>
<dbReference type="GO" id="GO:0000725">
    <property type="term" value="P:recombinational repair"/>
    <property type="evidence" value="ECO:0007669"/>
    <property type="project" value="TreeGrafter"/>
</dbReference>
<dbReference type="EC" id="5.6.2.4" evidence="10"/>
<evidence type="ECO:0000256" key="3">
    <source>
        <dbReference type="ARBA" id="ARBA00022741"/>
    </source>
</evidence>
<evidence type="ECO:0000256" key="2">
    <source>
        <dbReference type="ARBA" id="ARBA00014807"/>
    </source>
</evidence>
<keyword evidence="4 13" id="KW-0378">Hydrolase</keyword>
<evidence type="ECO:0000256" key="7">
    <source>
        <dbReference type="ARBA" id="ARBA00023125"/>
    </source>
</evidence>
<dbReference type="Proteomes" id="UP000187651">
    <property type="component" value="Unassembled WGS sequence"/>
</dbReference>
<feature type="binding site" evidence="13">
    <location>
        <begin position="25"/>
        <end position="32"/>
    </location>
    <ligand>
        <name>ATP</name>
        <dbReference type="ChEBI" id="CHEBI:30616"/>
    </ligand>
</feature>
<dbReference type="GO" id="GO:0005829">
    <property type="term" value="C:cytosol"/>
    <property type="evidence" value="ECO:0007669"/>
    <property type="project" value="TreeGrafter"/>
</dbReference>
<comment type="catalytic activity">
    <reaction evidence="12">
        <text>ATP + H2O = ADP + phosphate + H(+)</text>
        <dbReference type="Rhea" id="RHEA:13065"/>
        <dbReference type="ChEBI" id="CHEBI:15377"/>
        <dbReference type="ChEBI" id="CHEBI:15378"/>
        <dbReference type="ChEBI" id="CHEBI:30616"/>
        <dbReference type="ChEBI" id="CHEBI:43474"/>
        <dbReference type="ChEBI" id="CHEBI:456216"/>
        <dbReference type="EC" id="5.6.2.4"/>
    </reaction>
</comment>
<evidence type="ECO:0000256" key="1">
    <source>
        <dbReference type="ARBA" id="ARBA00009922"/>
    </source>
</evidence>
<dbReference type="InterPro" id="IPR000212">
    <property type="entry name" value="DNA_helicase_UvrD/REP"/>
</dbReference>
<dbReference type="GO" id="GO:0005524">
    <property type="term" value="F:ATP binding"/>
    <property type="evidence" value="ECO:0007669"/>
    <property type="project" value="UniProtKB-UniRule"/>
</dbReference>
<evidence type="ECO:0000256" key="10">
    <source>
        <dbReference type="ARBA" id="ARBA00034808"/>
    </source>
</evidence>
<gene>
    <name evidence="16" type="ORF">SAMN05216544_0512</name>
</gene>
<dbReference type="PANTHER" id="PTHR11070:SF2">
    <property type="entry name" value="ATP-DEPENDENT DNA HELICASE SRS2"/>
    <property type="match status" value="1"/>
</dbReference>
<keyword evidence="3 13" id="KW-0547">Nucleotide-binding</keyword>